<dbReference type="AlphaFoldDB" id="A0A2D0MZX9"/>
<evidence type="ECO:0000313" key="3">
    <source>
        <dbReference type="Proteomes" id="UP000223913"/>
    </source>
</evidence>
<feature type="region of interest" description="Disordered" evidence="1">
    <location>
        <begin position="106"/>
        <end position="192"/>
    </location>
</feature>
<comment type="caution">
    <text evidence="2">The sequence shown here is derived from an EMBL/GenBank/DDBJ whole genome shotgun (WGS) entry which is preliminary data.</text>
</comment>
<name>A0A2D0MZX9_FLAN2</name>
<accession>A0A2D0MZX9</accession>
<keyword evidence="3" id="KW-1185">Reference proteome</keyword>
<dbReference type="EMBL" id="PDUD01000050">
    <property type="protein sequence ID" value="PHN01676.1"/>
    <property type="molecule type" value="Genomic_DNA"/>
</dbReference>
<evidence type="ECO:0000256" key="1">
    <source>
        <dbReference type="SAM" id="MobiDB-lite"/>
    </source>
</evidence>
<organism evidence="2 3">
    <name type="scientific">Flavilitoribacter nigricans (strain ATCC 23147 / DSM 23189 / NBRC 102662 / NCIMB 1420 / SS-2)</name>
    <name type="common">Lewinella nigricans</name>
    <dbReference type="NCBI Taxonomy" id="1122177"/>
    <lineage>
        <taxon>Bacteria</taxon>
        <taxon>Pseudomonadati</taxon>
        <taxon>Bacteroidota</taxon>
        <taxon>Saprospiria</taxon>
        <taxon>Saprospirales</taxon>
        <taxon>Lewinellaceae</taxon>
        <taxon>Flavilitoribacter</taxon>
    </lineage>
</organism>
<dbReference type="RefSeq" id="WP_099154861.1">
    <property type="nucleotide sequence ID" value="NZ_PDUD01000050.1"/>
</dbReference>
<reference evidence="2 3" key="1">
    <citation type="submission" date="2017-10" db="EMBL/GenBank/DDBJ databases">
        <title>The draft genome sequence of Lewinella nigricans NBRC 102662.</title>
        <authorList>
            <person name="Wang K."/>
        </authorList>
    </citation>
    <scope>NUCLEOTIDE SEQUENCE [LARGE SCALE GENOMIC DNA]</scope>
    <source>
        <strain evidence="2 3">NBRC 102662</strain>
    </source>
</reference>
<sequence length="376" mass="40843">MSAISILISKYGRVKYHTEEGDKQKVNAGAVLLNSGTLKLSASASALIFSNGKYIRLDEAGEHRLSDIVPEGGMQKLNFDTQFNRYLMAAIDLAVHAGDGDAWGELSGSKGSGDGWGELSGSKGSGDGWGELSGSKGSGDGWGELSGSKKSGDGWGELSGSKKSGDGWGELSGSKKSGDGWGELSGSKKSGDGWGDAEGRIVPILPFGKLPAQPVIFQWSQPQVSQSYVLEILDGSGGIVYSGEVKDNWAQVNLKSLPLKVDELYDWRINVPEHSDKTSTRARISITDENTEELLEAKLKGSDAYQIQDPVLTSLMEAVVLEVAEHFFEAHQRYELLRQSFKKNNLVKLMQAAFYLRHQLKPRAEQLFWKENAVRP</sequence>
<evidence type="ECO:0000313" key="2">
    <source>
        <dbReference type="EMBL" id="PHN01676.1"/>
    </source>
</evidence>
<feature type="compositionally biased region" description="Gly residues" evidence="1">
    <location>
        <begin position="110"/>
        <end position="144"/>
    </location>
</feature>
<dbReference type="Proteomes" id="UP000223913">
    <property type="component" value="Unassembled WGS sequence"/>
</dbReference>
<protein>
    <submittedName>
        <fullName evidence="2">Uncharacterized protein</fullName>
    </submittedName>
</protein>
<proteinExistence type="predicted"/>
<gene>
    <name evidence="2" type="ORF">CRP01_35600</name>
</gene>